<sequence>MLFYVIWFVLNSASANANVLPSLSPSISDPTITPAPQLPPLELLRKQNDNRFLGWVSYKGAWTSEQCDLGGTYYQSGSFARCCATSVASCNVVIGCVDGSLIYGYSTGTVSRRTYACTDVFTDLTDRSFTICNTGFIFENTKDSSPHSNIFCGVSSLNWSYYRVKPEETSSTPTPTPSSTPQSITATPTSTPTSSSTAAPIESPTSKKSSSKAWIAGVVVGPIAAIAIGALVVWIILLKRKHKKEDGNPPASIPQTPHPPYSPGGPNGQPPRESYIPYNPQMQQGQGHPPGMLPYPMDAQRTSYMSNGHSPTSPTTASNSPMPQASPYGPLSHSPQPGQQGYQQQQQQWQPIQQPTSPQMMSPQYTPQQPILVDAGGLHKTPSPQPLNGNNGMYSTQPELVPPPQQIVR</sequence>
<dbReference type="Proteomes" id="UP000799755">
    <property type="component" value="Unassembled WGS sequence"/>
</dbReference>
<dbReference type="EMBL" id="MU003495">
    <property type="protein sequence ID" value="KAF2475630.1"/>
    <property type="molecule type" value="Genomic_DNA"/>
</dbReference>
<evidence type="ECO:0000313" key="2">
    <source>
        <dbReference type="Proteomes" id="UP000799755"/>
    </source>
</evidence>
<keyword evidence="2" id="KW-1185">Reference proteome</keyword>
<accession>A0ACB6RA73</accession>
<reference evidence="1" key="1">
    <citation type="journal article" date="2020" name="Stud. Mycol.">
        <title>101 Dothideomycetes genomes: a test case for predicting lifestyles and emergence of pathogens.</title>
        <authorList>
            <person name="Haridas S."/>
            <person name="Albert R."/>
            <person name="Binder M."/>
            <person name="Bloem J."/>
            <person name="Labutti K."/>
            <person name="Salamov A."/>
            <person name="Andreopoulos B."/>
            <person name="Baker S."/>
            <person name="Barry K."/>
            <person name="Bills G."/>
            <person name="Bluhm B."/>
            <person name="Cannon C."/>
            <person name="Castanera R."/>
            <person name="Culley D."/>
            <person name="Daum C."/>
            <person name="Ezra D."/>
            <person name="Gonzalez J."/>
            <person name="Henrissat B."/>
            <person name="Kuo A."/>
            <person name="Liang C."/>
            <person name="Lipzen A."/>
            <person name="Lutzoni F."/>
            <person name="Magnuson J."/>
            <person name="Mondo S."/>
            <person name="Nolan M."/>
            <person name="Ohm R."/>
            <person name="Pangilinan J."/>
            <person name="Park H.-J."/>
            <person name="Ramirez L."/>
            <person name="Alfaro M."/>
            <person name="Sun H."/>
            <person name="Tritt A."/>
            <person name="Yoshinaga Y."/>
            <person name="Zwiers L.-H."/>
            <person name="Turgeon B."/>
            <person name="Goodwin S."/>
            <person name="Spatafora J."/>
            <person name="Crous P."/>
            <person name="Grigoriev I."/>
        </authorList>
    </citation>
    <scope>NUCLEOTIDE SEQUENCE</scope>
    <source>
        <strain evidence="1">ATCC 200398</strain>
    </source>
</reference>
<comment type="caution">
    <text evidence="1">The sequence shown here is derived from an EMBL/GenBank/DDBJ whole genome shotgun (WGS) entry which is preliminary data.</text>
</comment>
<proteinExistence type="predicted"/>
<organism evidence="1 2">
    <name type="scientific">Lindgomyces ingoldianus</name>
    <dbReference type="NCBI Taxonomy" id="673940"/>
    <lineage>
        <taxon>Eukaryota</taxon>
        <taxon>Fungi</taxon>
        <taxon>Dikarya</taxon>
        <taxon>Ascomycota</taxon>
        <taxon>Pezizomycotina</taxon>
        <taxon>Dothideomycetes</taxon>
        <taxon>Pleosporomycetidae</taxon>
        <taxon>Pleosporales</taxon>
        <taxon>Lindgomycetaceae</taxon>
        <taxon>Lindgomyces</taxon>
    </lineage>
</organism>
<name>A0ACB6RA73_9PLEO</name>
<gene>
    <name evidence="1" type="ORF">BDR25DRAFT_339687</name>
</gene>
<evidence type="ECO:0000313" key="1">
    <source>
        <dbReference type="EMBL" id="KAF2475630.1"/>
    </source>
</evidence>
<protein>
    <submittedName>
        <fullName evidence="1">Uncharacterized protein</fullName>
    </submittedName>
</protein>